<evidence type="ECO:0000256" key="1">
    <source>
        <dbReference type="SAM" id="MobiDB-lite"/>
    </source>
</evidence>
<proteinExistence type="predicted"/>
<protein>
    <submittedName>
        <fullName evidence="2">Uncharacterized protein</fullName>
    </submittedName>
</protein>
<accession>A0A0A1U6E4</accession>
<dbReference type="EMBL" id="KB206537">
    <property type="protein sequence ID" value="ELP89988.1"/>
    <property type="molecule type" value="Genomic_DNA"/>
</dbReference>
<evidence type="ECO:0000313" key="2">
    <source>
        <dbReference type="EMBL" id="ELP89988.1"/>
    </source>
</evidence>
<dbReference type="OrthoDB" id="28341at2759"/>
<feature type="compositionally biased region" description="Polar residues" evidence="1">
    <location>
        <begin position="331"/>
        <end position="352"/>
    </location>
</feature>
<keyword evidence="3" id="KW-1185">Reference proteome</keyword>
<dbReference type="AlphaFoldDB" id="A0A0A1U6E4"/>
<dbReference type="VEuPathDB" id="AmoebaDB:EIN_403020"/>
<dbReference type="KEGG" id="eiv:EIN_403020"/>
<feature type="region of interest" description="Disordered" evidence="1">
    <location>
        <begin position="318"/>
        <end position="352"/>
    </location>
</feature>
<name>A0A0A1U6E4_ENTIV</name>
<organism evidence="2 3">
    <name type="scientific">Entamoeba invadens IP1</name>
    <dbReference type="NCBI Taxonomy" id="370355"/>
    <lineage>
        <taxon>Eukaryota</taxon>
        <taxon>Amoebozoa</taxon>
        <taxon>Evosea</taxon>
        <taxon>Archamoebae</taxon>
        <taxon>Mastigamoebida</taxon>
        <taxon>Entamoebidae</taxon>
        <taxon>Entamoeba</taxon>
    </lineage>
</organism>
<dbReference type="RefSeq" id="XP_004256759.1">
    <property type="nucleotide sequence ID" value="XM_004256711.1"/>
</dbReference>
<sequence length="352" mass="39871">MPRPRLKDKGEDYLKKQKQKSRSQEAALTNAFLDILISSFGYSMKYLKSKGATKTVKMIVPSLLTKDDVTYTREQIMKKSADVCSIYTLPEDATEKQKKRNEEAQLANGILAILKGHGFDFKTKNTRPCKKTTQLIRVTELVYPDKTTVLKTAALIEKGAEFSKVVEPLMKNREETITSNNLRISKESFSSLKKMLQDQPSDTADDVDMNESITPSDLIAKQESVIPTTDTIVVPIVANHIEPPEIRECFDMEEVKQESDEDAKEKMDNTFHPLQLQPSNPNWHIHDDQESVLLNMMNEAESAKENVVFEDDETIEDPVESNGNLLEHENSSTFNRNHPSVDITSSNGFLQK</sequence>
<gene>
    <name evidence="2" type="ORF">EIN_403020</name>
</gene>
<reference evidence="2 3" key="1">
    <citation type="submission" date="2012-10" db="EMBL/GenBank/DDBJ databases">
        <authorList>
            <person name="Zafar N."/>
            <person name="Inman J."/>
            <person name="Hall N."/>
            <person name="Lorenzi H."/>
            <person name="Caler E."/>
        </authorList>
    </citation>
    <scope>NUCLEOTIDE SEQUENCE [LARGE SCALE GENOMIC DNA]</scope>
    <source>
        <strain evidence="2 3">IP1</strain>
    </source>
</reference>
<dbReference type="GeneID" id="14889022"/>
<dbReference type="Proteomes" id="UP000014680">
    <property type="component" value="Unassembled WGS sequence"/>
</dbReference>
<evidence type="ECO:0000313" key="3">
    <source>
        <dbReference type="Proteomes" id="UP000014680"/>
    </source>
</evidence>